<dbReference type="GeneID" id="113687349"/>
<sequence length="268" mass="30528">MNLTIFTLKRLVNLKLRGSVINAQELVSLPNLRTLRLMWVVFPGGDNAISKIFRGCTSLVGLLFGDCLPEEIQVLDLSITSLSRLTLIYSGVNKILIDSPNLEYLRIGTNDTYLYVLKNLESLDRAKVYVESMRSFSPIIDGLYSVKFLDLTAQSFKVTIIKFKTPCHDMQSLCLWCETDKDDPCGIVSDLFEIKPFCLAQKSRKVEIVDFSGSELQFTVVDYLLQHGVLQELMNFRSSDSKESTQDWPLSRLRSLVTFPRCSKTWQD</sequence>
<keyword evidence="1" id="KW-1185">Reference proteome</keyword>
<dbReference type="Gene3D" id="3.80.10.10">
    <property type="entry name" value="Ribonuclease Inhibitor"/>
    <property type="match status" value="1"/>
</dbReference>
<dbReference type="InterPro" id="IPR032675">
    <property type="entry name" value="LRR_dom_sf"/>
</dbReference>
<reference evidence="2" key="2">
    <citation type="submission" date="2025-08" db="UniProtKB">
        <authorList>
            <consortium name="RefSeq"/>
        </authorList>
    </citation>
    <scope>IDENTIFICATION</scope>
    <source>
        <tissue evidence="2">Leaves</tissue>
    </source>
</reference>
<dbReference type="PANTHER" id="PTHR31900:SF34">
    <property type="entry name" value="EMB|CAB62440.1-RELATED"/>
    <property type="match status" value="1"/>
</dbReference>
<dbReference type="SUPFAM" id="SSF52047">
    <property type="entry name" value="RNI-like"/>
    <property type="match status" value="1"/>
</dbReference>
<dbReference type="InterPro" id="IPR050232">
    <property type="entry name" value="FBL13/AtMIF1-like"/>
</dbReference>
<evidence type="ECO:0000313" key="1">
    <source>
        <dbReference type="Proteomes" id="UP001652660"/>
    </source>
</evidence>
<reference evidence="1" key="1">
    <citation type="journal article" date="2025" name="Foods">
        <title>Unveiling the Microbial Signatures of Arabica Coffee Cherries: Insights into Ripeness Specific Diversity, Functional Traits, and Implications for Quality and Safety.</title>
        <authorList>
            <consortium name="RefSeq"/>
            <person name="Tenea G.N."/>
            <person name="Cifuentes V."/>
            <person name="Reyes P."/>
            <person name="Cevallos-Vallejos M."/>
        </authorList>
    </citation>
    <scope>NUCLEOTIDE SEQUENCE [LARGE SCALE GENOMIC DNA]</scope>
</reference>
<dbReference type="RefSeq" id="XP_027060776.1">
    <property type="nucleotide sequence ID" value="XM_027204975.1"/>
</dbReference>
<protein>
    <submittedName>
        <fullName evidence="2">FBD-associated F-box protein At5g22730-like</fullName>
    </submittedName>
</protein>
<dbReference type="PANTHER" id="PTHR31900">
    <property type="entry name" value="F-BOX/RNI SUPERFAMILY PROTEIN-RELATED"/>
    <property type="match status" value="1"/>
</dbReference>
<dbReference type="AlphaFoldDB" id="A0A6P6S5Q8"/>
<proteinExistence type="predicted"/>
<dbReference type="OrthoDB" id="1298252at2759"/>
<gene>
    <name evidence="2" type="primary">LOC113687349</name>
</gene>
<evidence type="ECO:0000313" key="2">
    <source>
        <dbReference type="RefSeq" id="XP_027060776.1"/>
    </source>
</evidence>
<organism evidence="1 2">
    <name type="scientific">Coffea arabica</name>
    <name type="common">Arabian coffee</name>
    <dbReference type="NCBI Taxonomy" id="13443"/>
    <lineage>
        <taxon>Eukaryota</taxon>
        <taxon>Viridiplantae</taxon>
        <taxon>Streptophyta</taxon>
        <taxon>Embryophyta</taxon>
        <taxon>Tracheophyta</taxon>
        <taxon>Spermatophyta</taxon>
        <taxon>Magnoliopsida</taxon>
        <taxon>eudicotyledons</taxon>
        <taxon>Gunneridae</taxon>
        <taxon>Pentapetalae</taxon>
        <taxon>asterids</taxon>
        <taxon>lamiids</taxon>
        <taxon>Gentianales</taxon>
        <taxon>Rubiaceae</taxon>
        <taxon>Ixoroideae</taxon>
        <taxon>Gardenieae complex</taxon>
        <taxon>Bertiereae - Coffeeae clade</taxon>
        <taxon>Coffeeae</taxon>
        <taxon>Coffea</taxon>
    </lineage>
</organism>
<dbReference type="Proteomes" id="UP001652660">
    <property type="component" value="Chromosome 5e"/>
</dbReference>
<accession>A0A6P6S5Q8</accession>
<name>A0A6P6S5Q8_COFAR</name>